<feature type="region of interest" description="Disordered" evidence="8">
    <location>
        <begin position="617"/>
        <end position="669"/>
    </location>
</feature>
<dbReference type="Gene3D" id="1.10.560.10">
    <property type="entry name" value="GroEL-like equatorial domain"/>
    <property type="match status" value="1"/>
</dbReference>
<feature type="domain" description="J" evidence="9">
    <location>
        <begin position="540"/>
        <end position="610"/>
    </location>
</feature>
<dbReference type="GO" id="GO:0051082">
    <property type="term" value="F:unfolded protein binding"/>
    <property type="evidence" value="ECO:0007669"/>
    <property type="project" value="InterPro"/>
</dbReference>
<dbReference type="InterPro" id="IPR036869">
    <property type="entry name" value="J_dom_sf"/>
</dbReference>
<dbReference type="CDD" id="cd06257">
    <property type="entry name" value="DnaJ"/>
    <property type="match status" value="1"/>
</dbReference>
<evidence type="ECO:0000256" key="2">
    <source>
        <dbReference type="ARBA" id="ARBA00008020"/>
    </source>
</evidence>
<feature type="region of interest" description="Disordered" evidence="8">
    <location>
        <begin position="721"/>
        <end position="791"/>
    </location>
</feature>
<keyword evidence="6" id="KW-0143">Chaperone</keyword>
<comment type="subcellular location">
    <subcellularLocation>
        <location evidence="1">Cytoplasm</location>
    </subcellularLocation>
</comment>
<dbReference type="SUPFAM" id="SSF52029">
    <property type="entry name" value="GroEL apical domain-like"/>
    <property type="match status" value="1"/>
</dbReference>
<dbReference type="InterPro" id="IPR002423">
    <property type="entry name" value="Cpn60/GroEL/TCP-1"/>
</dbReference>
<dbReference type="InterPro" id="IPR027410">
    <property type="entry name" value="TCP-1-like_intermed_sf"/>
</dbReference>
<organism evidence="10 11">
    <name type="scientific">Miscanthus lutarioriparius</name>
    <dbReference type="NCBI Taxonomy" id="422564"/>
    <lineage>
        <taxon>Eukaryota</taxon>
        <taxon>Viridiplantae</taxon>
        <taxon>Streptophyta</taxon>
        <taxon>Embryophyta</taxon>
        <taxon>Tracheophyta</taxon>
        <taxon>Spermatophyta</taxon>
        <taxon>Magnoliopsida</taxon>
        <taxon>Liliopsida</taxon>
        <taxon>Poales</taxon>
        <taxon>Poaceae</taxon>
        <taxon>PACMAD clade</taxon>
        <taxon>Panicoideae</taxon>
        <taxon>Andropogonodae</taxon>
        <taxon>Andropogoneae</taxon>
        <taxon>Saccharinae</taxon>
        <taxon>Miscanthus</taxon>
    </lineage>
</organism>
<dbReference type="GO" id="GO:0006457">
    <property type="term" value="P:protein folding"/>
    <property type="evidence" value="ECO:0007669"/>
    <property type="project" value="InterPro"/>
</dbReference>
<dbReference type="PROSITE" id="PS00751">
    <property type="entry name" value="TCP1_2"/>
    <property type="match status" value="1"/>
</dbReference>
<dbReference type="PANTHER" id="PTHR47374">
    <property type="entry name" value="ENDOSOME ANTIGEN-LIKE PROTEIN, PUTATIVE (DUF3444)-RELATED"/>
    <property type="match status" value="1"/>
</dbReference>
<reference evidence="10" key="1">
    <citation type="submission" date="2020-10" db="EMBL/GenBank/DDBJ databases">
        <authorList>
            <person name="Han B."/>
            <person name="Lu T."/>
            <person name="Zhao Q."/>
            <person name="Huang X."/>
            <person name="Zhao Y."/>
        </authorList>
    </citation>
    <scope>NUCLEOTIDE SEQUENCE</scope>
</reference>
<evidence type="ECO:0000256" key="3">
    <source>
        <dbReference type="ARBA" id="ARBA00022490"/>
    </source>
</evidence>
<feature type="compositionally biased region" description="Low complexity" evidence="8">
    <location>
        <begin position="617"/>
        <end position="630"/>
    </location>
</feature>
<evidence type="ECO:0000313" key="10">
    <source>
        <dbReference type="EMBL" id="CAD6256606.1"/>
    </source>
</evidence>
<dbReference type="CDD" id="cd03341">
    <property type="entry name" value="TCP1_theta"/>
    <property type="match status" value="1"/>
</dbReference>
<proteinExistence type="inferred from homology"/>
<dbReference type="SUPFAM" id="SSF54849">
    <property type="entry name" value="GroEL-intermediate domain like"/>
    <property type="match status" value="1"/>
</dbReference>
<feature type="region of interest" description="Disordered" evidence="8">
    <location>
        <begin position="814"/>
        <end position="839"/>
    </location>
</feature>
<keyword evidence="3" id="KW-0963">Cytoplasm</keyword>
<evidence type="ECO:0000256" key="6">
    <source>
        <dbReference type="ARBA" id="ARBA00023186"/>
    </source>
</evidence>
<dbReference type="Pfam" id="PF00118">
    <property type="entry name" value="Cpn60_TCP1"/>
    <property type="match status" value="2"/>
</dbReference>
<keyword evidence="4" id="KW-0547">Nucleotide-binding</keyword>
<dbReference type="GO" id="GO:0016887">
    <property type="term" value="F:ATP hydrolysis activity"/>
    <property type="evidence" value="ECO:0007669"/>
    <property type="project" value="InterPro"/>
</dbReference>
<dbReference type="Pfam" id="PF11926">
    <property type="entry name" value="DUF3444"/>
    <property type="match status" value="2"/>
</dbReference>
<dbReference type="Proteomes" id="UP000604825">
    <property type="component" value="Unassembled WGS sequence"/>
</dbReference>
<dbReference type="EMBL" id="CAJGYO010000010">
    <property type="protein sequence ID" value="CAD6256606.1"/>
    <property type="molecule type" value="Genomic_DNA"/>
</dbReference>
<evidence type="ECO:0000256" key="8">
    <source>
        <dbReference type="SAM" id="MobiDB-lite"/>
    </source>
</evidence>
<dbReference type="PROSITE" id="PS50076">
    <property type="entry name" value="DNAJ_2"/>
    <property type="match status" value="1"/>
</dbReference>
<dbReference type="InterPro" id="IPR012721">
    <property type="entry name" value="Chap_CCT_theta"/>
</dbReference>
<evidence type="ECO:0000256" key="1">
    <source>
        <dbReference type="ARBA" id="ARBA00004496"/>
    </source>
</evidence>
<comment type="caution">
    <text evidence="10">The sequence shown here is derived from an EMBL/GenBank/DDBJ whole genome shotgun (WGS) entry which is preliminary data.</text>
</comment>
<evidence type="ECO:0000256" key="4">
    <source>
        <dbReference type="ARBA" id="ARBA00022741"/>
    </source>
</evidence>
<protein>
    <recommendedName>
        <fullName evidence="7">CCT-theta</fullName>
    </recommendedName>
</protein>
<dbReference type="InterPro" id="IPR027409">
    <property type="entry name" value="GroEL-like_apical_dom_sf"/>
</dbReference>
<dbReference type="FunFam" id="3.50.7.10:FF:000008">
    <property type="entry name" value="T-complex protein 1 subunit theta"/>
    <property type="match status" value="1"/>
</dbReference>
<dbReference type="InterPro" id="IPR001623">
    <property type="entry name" value="DnaJ_domain"/>
</dbReference>
<dbReference type="SUPFAM" id="SSF46565">
    <property type="entry name" value="Chaperone J-domain"/>
    <property type="match status" value="1"/>
</dbReference>
<evidence type="ECO:0000256" key="7">
    <source>
        <dbReference type="ARBA" id="ARBA00029602"/>
    </source>
</evidence>
<dbReference type="GO" id="GO:0005524">
    <property type="term" value="F:ATP binding"/>
    <property type="evidence" value="ECO:0007669"/>
    <property type="project" value="UniProtKB-KW"/>
</dbReference>
<dbReference type="Gene3D" id="3.50.7.10">
    <property type="entry name" value="GroEL"/>
    <property type="match status" value="1"/>
</dbReference>
<evidence type="ECO:0000259" key="9">
    <source>
        <dbReference type="PROSITE" id="PS50076"/>
    </source>
</evidence>
<evidence type="ECO:0000256" key="5">
    <source>
        <dbReference type="ARBA" id="ARBA00022840"/>
    </source>
</evidence>
<evidence type="ECO:0000313" key="11">
    <source>
        <dbReference type="Proteomes" id="UP000604825"/>
    </source>
</evidence>
<dbReference type="SUPFAM" id="SSF48592">
    <property type="entry name" value="GroEL equatorial domain-like"/>
    <property type="match status" value="1"/>
</dbReference>
<dbReference type="SMART" id="SM00271">
    <property type="entry name" value="DnaJ"/>
    <property type="match status" value="1"/>
</dbReference>
<dbReference type="PROSITE" id="PS00750">
    <property type="entry name" value="TCP1_1"/>
    <property type="match status" value="1"/>
</dbReference>
<dbReference type="Gene3D" id="3.30.260.10">
    <property type="entry name" value="TCP-1-like chaperonin intermediate domain"/>
    <property type="match status" value="1"/>
</dbReference>
<dbReference type="OrthoDB" id="10250354at2759"/>
<dbReference type="Pfam" id="PF00226">
    <property type="entry name" value="DnaJ"/>
    <property type="match status" value="1"/>
</dbReference>
<dbReference type="PANTHER" id="PTHR47374:SF6">
    <property type="entry name" value="ENDOSOME ANTIGEN-LIKE PROTEIN, PUTATIVE (DUF3444)-RELATED"/>
    <property type="match status" value="1"/>
</dbReference>
<name>A0A811Q7L2_9POAL</name>
<gene>
    <name evidence="10" type="ORF">NCGR_LOCUS40110</name>
</gene>
<accession>A0A811Q7L2</accession>
<dbReference type="Gene3D" id="1.10.287.110">
    <property type="entry name" value="DnaJ domain"/>
    <property type="match status" value="1"/>
</dbReference>
<feature type="region of interest" description="Disordered" evidence="8">
    <location>
        <begin position="1464"/>
        <end position="1494"/>
    </location>
</feature>
<sequence length="1494" mass="166131">MAGYGIQSMLKEGHRHLSGLEEAVLKNIDACRELSAIKRTSLGPNGMNKMFINHLDKLFVTNDAATIVNELEVQHPAAKILLRSSSGMGLHPSEIIIGYTKAINKTIQILEDLVEKGSENMDVRNKEEVVLRMRSAVASKQFGQEDIMCPLVADACIQVCPKNPANFNVDNVRVAKLLGGGLHNSSVVRGMVLKNDAVGSIERVEKAKLENYAKTEEAKVEELIKAVADSGAKVIVSEAAVGDMALHFCERYRLVVLKISSKFELRRFCRTTGAMAFLKLSQPNADELGYADSLSVEEIGGTRVTVVKNEEGGNSVATVVLRGSTDSILDDLERAVDDGVNTYKSMCRDGRIIPGAAATEIELAKRLKEFSLKETGLDQYAIAKFAESFEIAPRTLAENAGLSAMEIISSLYAEHASGNVKVGIDLEEGACKDISTLKIRDLYVTKFFALKYSADAACTVLWVDQVALYFSENMVGCNREEALRAREIAVKKMENKDFFGAQKIVLKAQKLFPELENVSQLSTICSVHCAAELRVNGEMDFYGVLQVEEGADKALIKKQYRKLAFSLHPDKNCFMGAEAAFKLIQYQYYSNILNTMVRCLNCKRNFFAYKLNQQPMSTSSSVNSSQVPASRFANKQRDTPNQQGHPMNPSSVGRGTNVKPNGSQDPAHMFRNQQHGVYSQHGHPVKPSADGDTDAKLRMNVAQRDEYMKGRANDPEVLRGKFQSSTLNQDKSSVPMGNGDMQGRPPISDPADPNIVNTQKSVQEDASAVPDAMDLPGSAKPSSAGGKIDGDARINVAGSRLMPDPVDLNITGRRNLHRQDASTVPTGAGSSGTQSSVKRKTYADGNVCLDTDTNKRPMKNNIPSDVNMSCKQIHLMCPAANVDTQQKPKIADISDHQVNIKEKATETDSDQDNIMEEAPQTVSENVNIKEKATETDSDEDNIMEEAPQTVSEKKPSYSVQVTLPDPDFFNFEKIKDINVFEVGQIWALYDNLDGMPRYYARIKHFDASNFKIHLTWLEYVAMDEDEENWTDEELPTACGNFRLGKGTDISEDKEMFSHIASWTKGKMRNSYVIYPNKGEVWALHKGWSMEWSSDADNHRSYEYEVVEVVSSMSANGGATVIPLVRIEGFICLFATAKDKSSFVIPSSELLRFSHRIPFYRTKGNEKVGVPRGFLELDNACLPADLDAAFSNVTLDSYTSLSKKESSTSVNVTTDNTSCRMDLGDDQIAQKENHREEHIGHPHPMSTDNPKDLCPEQNTPLKKTAGDANEFSDCSLQGSLSPNIYTYPDSDFHKFEEGRSCEKFERGQVWALYNDIDKLPKFYAWIKKVREEPFRVEVIWLEACPKQDQEKQWLKQDIPISCGTFKILKWRAEYDTSDTFSHLVYFRETAKKRELEILPQVGDIWAVYMNWAPDWVPCSVDACEFAICEVIECTEASTKLTFLAQVSGYRSVFKPDKQRGVLEVPAGGGAEVLPPDTLFPPDGRGRRQSPWLLRA</sequence>
<keyword evidence="11" id="KW-1185">Reference proteome</keyword>
<dbReference type="InterPro" id="IPR024593">
    <property type="entry name" value="DUF3444"/>
</dbReference>
<dbReference type="GO" id="GO:0005783">
    <property type="term" value="C:endoplasmic reticulum"/>
    <property type="evidence" value="ECO:0007669"/>
    <property type="project" value="UniProtKB-ARBA"/>
</dbReference>
<feature type="compositionally biased region" description="Polar residues" evidence="8">
    <location>
        <begin position="639"/>
        <end position="664"/>
    </location>
</feature>
<comment type="similarity">
    <text evidence="2">Belongs to the TCP-1 chaperonin family.</text>
</comment>
<keyword evidence="5" id="KW-0067">ATP-binding</keyword>
<feature type="compositionally biased region" description="Polar residues" evidence="8">
    <location>
        <begin position="722"/>
        <end position="732"/>
    </location>
</feature>
<dbReference type="InterPro" id="IPR027413">
    <property type="entry name" value="GROEL-like_equatorial_sf"/>
</dbReference>
<dbReference type="InterPro" id="IPR002194">
    <property type="entry name" value="Chaperonin_TCP-1_CS"/>
</dbReference>